<dbReference type="Proteomes" id="UP001642540">
    <property type="component" value="Unassembled WGS sequence"/>
</dbReference>
<feature type="region of interest" description="Disordered" evidence="1">
    <location>
        <begin position="1"/>
        <end position="50"/>
    </location>
</feature>
<dbReference type="EMBL" id="CAXLJM020000013">
    <property type="protein sequence ID" value="CAL8078347.1"/>
    <property type="molecule type" value="Genomic_DNA"/>
</dbReference>
<evidence type="ECO:0000256" key="1">
    <source>
        <dbReference type="SAM" id="MobiDB-lite"/>
    </source>
</evidence>
<proteinExistence type="predicted"/>
<name>A0ABP1Q127_9HEXA</name>
<reference evidence="2 3" key="1">
    <citation type="submission" date="2024-08" db="EMBL/GenBank/DDBJ databases">
        <authorList>
            <person name="Cucini C."/>
            <person name="Frati F."/>
        </authorList>
    </citation>
    <scope>NUCLEOTIDE SEQUENCE [LARGE SCALE GENOMIC DNA]</scope>
</reference>
<keyword evidence="3" id="KW-1185">Reference proteome</keyword>
<accession>A0ABP1Q127</accession>
<comment type="caution">
    <text evidence="2">The sequence shown here is derived from an EMBL/GenBank/DDBJ whole genome shotgun (WGS) entry which is preliminary data.</text>
</comment>
<evidence type="ECO:0000313" key="2">
    <source>
        <dbReference type="EMBL" id="CAL8078347.1"/>
    </source>
</evidence>
<organism evidence="2 3">
    <name type="scientific">Orchesella dallaii</name>
    <dbReference type="NCBI Taxonomy" id="48710"/>
    <lineage>
        <taxon>Eukaryota</taxon>
        <taxon>Metazoa</taxon>
        <taxon>Ecdysozoa</taxon>
        <taxon>Arthropoda</taxon>
        <taxon>Hexapoda</taxon>
        <taxon>Collembola</taxon>
        <taxon>Entomobryomorpha</taxon>
        <taxon>Entomobryoidea</taxon>
        <taxon>Orchesellidae</taxon>
        <taxon>Orchesellinae</taxon>
        <taxon>Orchesella</taxon>
    </lineage>
</organism>
<sequence>MGSYSNSEDTLVSSPSSTSASNNWTWEPGGNWTPSSDGDDLMSNGTGYSNDEEVVDTFQTVSLACIGKYPVLSSQ</sequence>
<evidence type="ECO:0000313" key="3">
    <source>
        <dbReference type="Proteomes" id="UP001642540"/>
    </source>
</evidence>
<feature type="non-terminal residue" evidence="2">
    <location>
        <position position="1"/>
    </location>
</feature>
<protein>
    <submittedName>
        <fullName evidence="2">Uncharacterized protein</fullName>
    </submittedName>
</protein>
<gene>
    <name evidence="2" type="ORF">ODALV1_LOCUS4070</name>
</gene>
<feature type="compositionally biased region" description="Polar residues" evidence="1">
    <location>
        <begin position="1"/>
        <end position="12"/>
    </location>
</feature>